<protein>
    <submittedName>
        <fullName evidence="1">DNA N-6-adenine-methyltransferase</fullName>
    </submittedName>
</protein>
<dbReference type="GO" id="GO:0003677">
    <property type="term" value="F:DNA binding"/>
    <property type="evidence" value="ECO:0007669"/>
    <property type="project" value="InterPro"/>
</dbReference>
<sequence length="189" mass="22147">MSGTYAPARASKTEEEDKNFWSTRWETFHDGQRLYGRRFQFDVAAEPLTAKCDDFYCLARGEDALVLPWPADWWCNPPFDLKVEFIRRARYHQQMGHGGMMLIPYEPCSNWWRENLSEDIIEYTPDGRIGFYERDGKTRKSGVNFPSVLICFPVHKIGPAIRVPYFRTPTPRPAKSLLPKPKRTRRKAK</sequence>
<keyword evidence="1" id="KW-0489">Methyltransferase</keyword>
<evidence type="ECO:0000313" key="2">
    <source>
        <dbReference type="Proteomes" id="UP000289486"/>
    </source>
</evidence>
<gene>
    <name evidence="1" type="ORF">LIET2_gp104</name>
</gene>
<name>A0A411AW92_9CAUD</name>
<dbReference type="InterPro" id="IPR008593">
    <property type="entry name" value="Dam_MeTrfase"/>
</dbReference>
<dbReference type="Pfam" id="PF05869">
    <property type="entry name" value="Dam"/>
    <property type="match status" value="1"/>
</dbReference>
<proteinExistence type="predicted"/>
<dbReference type="Proteomes" id="UP000289486">
    <property type="component" value="Segment"/>
</dbReference>
<reference evidence="1 2" key="1">
    <citation type="submission" date="2019-01" db="EMBL/GenBank/DDBJ databases">
        <title>Complete genome sequence of Pantoea phage vB_PagM_LIET2.</title>
        <authorList>
            <person name="Truncaite L."/>
            <person name="Simoliuniene M."/>
            <person name="Kazlauskas D."/>
            <person name="Meskys R."/>
            <person name="Simoliunas E."/>
        </authorList>
    </citation>
    <scope>NUCLEOTIDE SEQUENCE [LARGE SCALE GENOMIC DNA]</scope>
</reference>
<dbReference type="EMBL" id="MK388689">
    <property type="protein sequence ID" value="QAX92356.1"/>
    <property type="molecule type" value="Genomic_DNA"/>
</dbReference>
<organism evidence="1 2">
    <name type="scientific">Pantoea phage vB_PagM_LIET2</name>
    <dbReference type="NCBI Taxonomy" id="2508071"/>
    <lineage>
        <taxon>Viruses</taxon>
        <taxon>Duplodnaviria</taxon>
        <taxon>Heunggongvirae</taxon>
        <taxon>Uroviricota</taxon>
        <taxon>Caudoviricetes</taxon>
        <taxon>Lietduovirus</taxon>
        <taxon>Lietduovirus LIET2</taxon>
    </lineage>
</organism>
<keyword evidence="1" id="KW-0808">Transferase</keyword>
<keyword evidence="2" id="KW-1185">Reference proteome</keyword>
<evidence type="ECO:0000313" key="1">
    <source>
        <dbReference type="EMBL" id="QAX92356.1"/>
    </source>
</evidence>
<dbReference type="GO" id="GO:0032259">
    <property type="term" value="P:methylation"/>
    <property type="evidence" value="ECO:0007669"/>
    <property type="project" value="UniProtKB-KW"/>
</dbReference>
<dbReference type="GO" id="GO:0009307">
    <property type="term" value="P:DNA restriction-modification system"/>
    <property type="evidence" value="ECO:0007669"/>
    <property type="project" value="InterPro"/>
</dbReference>
<dbReference type="GO" id="GO:0009007">
    <property type="term" value="F:site-specific DNA-methyltransferase (adenine-specific) activity"/>
    <property type="evidence" value="ECO:0007669"/>
    <property type="project" value="InterPro"/>
</dbReference>
<accession>A0A411AW92</accession>